<dbReference type="HOGENOM" id="CLU_2583525_0_0_9"/>
<proteinExistence type="predicted"/>
<evidence type="ECO:0000313" key="2">
    <source>
        <dbReference type="EMBL" id="EDO62043.1"/>
    </source>
</evidence>
<comment type="caution">
    <text evidence="2">The sequence shown here is derived from an EMBL/GenBank/DDBJ whole genome shotgun (WGS) entry which is preliminary data.</text>
</comment>
<reference evidence="2 4" key="2">
    <citation type="submission" date="2007-08" db="EMBL/GenBank/DDBJ databases">
        <authorList>
            <person name="Fulton L."/>
            <person name="Clifton S."/>
            <person name="Fulton B."/>
            <person name="Xu J."/>
            <person name="Minx P."/>
            <person name="Pepin K.H."/>
            <person name="Johnson M."/>
            <person name="Thiruvilangam P."/>
            <person name="Bhonagiri V."/>
            <person name="Nash W.E."/>
            <person name="Wang C."/>
            <person name="Mardis E.R."/>
            <person name="Wilson R.K."/>
        </authorList>
    </citation>
    <scope>NUCLEOTIDE SEQUENCE [LARGE SCALE GENOMIC DNA]</scope>
    <source>
        <strain evidence="2 4">DSM 753</strain>
    </source>
</reference>
<evidence type="ECO:0000313" key="3">
    <source>
        <dbReference type="EMBL" id="PEQ25096.1"/>
    </source>
</evidence>
<protein>
    <submittedName>
        <fullName evidence="2">Uncharacterized protein</fullName>
    </submittedName>
</protein>
<accession>A7VQS1</accession>
<dbReference type="EMBL" id="NOXF01000003">
    <property type="protein sequence ID" value="PEQ25096.1"/>
    <property type="molecule type" value="Genomic_DNA"/>
</dbReference>
<evidence type="ECO:0000256" key="1">
    <source>
        <dbReference type="SAM" id="MobiDB-lite"/>
    </source>
</evidence>
<organism evidence="2 4">
    <name type="scientific">[Clostridium] leptum DSM 753</name>
    <dbReference type="NCBI Taxonomy" id="428125"/>
    <lineage>
        <taxon>Bacteria</taxon>
        <taxon>Bacillati</taxon>
        <taxon>Bacillota</taxon>
        <taxon>Clostridia</taxon>
        <taxon>Eubacteriales</taxon>
        <taxon>Oscillospiraceae</taxon>
        <taxon>Oscillospiraceae incertae sedis</taxon>
    </lineage>
</organism>
<evidence type="ECO:0000313" key="5">
    <source>
        <dbReference type="Proteomes" id="UP000220611"/>
    </source>
</evidence>
<feature type="region of interest" description="Disordered" evidence="1">
    <location>
        <begin position="1"/>
        <end position="80"/>
    </location>
</feature>
<reference evidence="2 4" key="1">
    <citation type="submission" date="2007-08" db="EMBL/GenBank/DDBJ databases">
        <title>Draft genome sequence of Clostridium leptum (DSM 753).</title>
        <authorList>
            <person name="Sudarsanam P."/>
            <person name="Ley R."/>
            <person name="Guruge J."/>
            <person name="Turnbaugh P.J."/>
            <person name="Mahowald M."/>
            <person name="Liep D."/>
            <person name="Gordon J."/>
        </authorList>
    </citation>
    <scope>NUCLEOTIDE SEQUENCE [LARGE SCALE GENOMIC DNA]</scope>
    <source>
        <strain evidence="2 4">DSM 753</strain>
    </source>
</reference>
<dbReference type="Proteomes" id="UP000003490">
    <property type="component" value="Unassembled WGS sequence"/>
</dbReference>
<name>A7VQS1_9FIRM</name>
<dbReference type="AlphaFoldDB" id="A7VQS1"/>
<keyword evidence="5" id="KW-1185">Reference proteome</keyword>
<sequence>MAGKGNLVTGGAAAEKLRRKEKRPSGAERNPDGDPAGSSGFRQDCRADSASARAGVPGRNPALEQQAGIVIYRNLQRKEP</sequence>
<gene>
    <name evidence="3" type="ORF">CH238_06575</name>
    <name evidence="2" type="ORF">CLOLEP_00903</name>
</gene>
<reference evidence="3 5" key="3">
    <citation type="submission" date="2017-07" db="EMBL/GenBank/DDBJ databases">
        <title>Prevalence of linear plasmids in Cutibacterium (Propionibacterium) acnes isolates obtained from prostatic tissue.</title>
        <authorList>
            <person name="Davidsson S."/>
            <person name="Carlsson J."/>
            <person name="Molling P."/>
            <person name="Andren O."/>
            <person name="Andersson S.-O."/>
            <person name="Brzuszkiewicz E."/>
            <person name="Poehlein A."/>
            <person name="Al-Zeer M."/>
            <person name="Brinkmann V."/>
            <person name="Scavenius C."/>
            <person name="Nazipi S."/>
            <person name="Soderquist B."/>
            <person name="Bruggemann H."/>
        </authorList>
    </citation>
    <scope>NUCLEOTIDE SEQUENCE [LARGE SCALE GENOMIC DNA]</scope>
    <source>
        <strain evidence="3 5">DSM 753</strain>
    </source>
</reference>
<feature type="compositionally biased region" description="Basic and acidic residues" evidence="1">
    <location>
        <begin position="15"/>
        <end position="32"/>
    </location>
</feature>
<dbReference type="Proteomes" id="UP000220611">
    <property type="component" value="Unassembled WGS sequence"/>
</dbReference>
<evidence type="ECO:0000313" key="4">
    <source>
        <dbReference type="Proteomes" id="UP000003490"/>
    </source>
</evidence>
<dbReference type="EMBL" id="ABCB02000016">
    <property type="protein sequence ID" value="EDO62043.1"/>
    <property type="molecule type" value="Genomic_DNA"/>
</dbReference>